<organism evidence="1 2">
    <name type="scientific">Nephila pilipes</name>
    <name type="common">Giant wood spider</name>
    <name type="synonym">Nephila maculata</name>
    <dbReference type="NCBI Taxonomy" id="299642"/>
    <lineage>
        <taxon>Eukaryota</taxon>
        <taxon>Metazoa</taxon>
        <taxon>Ecdysozoa</taxon>
        <taxon>Arthropoda</taxon>
        <taxon>Chelicerata</taxon>
        <taxon>Arachnida</taxon>
        <taxon>Araneae</taxon>
        <taxon>Araneomorphae</taxon>
        <taxon>Entelegynae</taxon>
        <taxon>Araneoidea</taxon>
        <taxon>Nephilidae</taxon>
        <taxon>Nephila</taxon>
    </lineage>
</organism>
<dbReference type="EMBL" id="BMAW01113435">
    <property type="protein sequence ID" value="GFT57094.1"/>
    <property type="molecule type" value="Genomic_DNA"/>
</dbReference>
<accession>A0A8X6PB53</accession>
<keyword evidence="2" id="KW-1185">Reference proteome</keyword>
<proteinExistence type="predicted"/>
<evidence type="ECO:0000313" key="1">
    <source>
        <dbReference type="EMBL" id="GFT57094.1"/>
    </source>
</evidence>
<sequence length="373" mass="41588">MVCHSLYTRHDVCRLLRQHSVCSRHNMVLFQACRRFHSAHLVYKTLLDLFCCLILCFHSPALLLLLAALPETVGTWGRVSAHGDMRGLHASIHSASSSTTERDVRGWGLIIFQRDWRVCLGGAFHDSLQRLFRELSLCQYVSRCKDSPTIQAGGHVCPSSLSLTVTTRGNIPSGFLVMKLDAHGGHLLLNRAFADLVAFPRLRLNDNLLPHFSRGRLAIRHVSSYVYYQRSPPKSWRTSSFLDCRFHITKTQCMLYIVFYCGGQKMSAVGLAGRRSVELWFACWVCSSGSRGTGHGGAYFVILAPARCTHVSSWICSGRRSASTTRRTDFAGGSDSSPERLYINSAAGDNILQTVACDSCSYTYLLRAYCAAF</sequence>
<name>A0A8X6PB53_NEPPI</name>
<evidence type="ECO:0000313" key="2">
    <source>
        <dbReference type="Proteomes" id="UP000887013"/>
    </source>
</evidence>
<protein>
    <submittedName>
        <fullName evidence="1">Uncharacterized protein</fullName>
    </submittedName>
</protein>
<gene>
    <name evidence="1" type="ORF">NPIL_128211</name>
</gene>
<dbReference type="AlphaFoldDB" id="A0A8X6PB53"/>
<dbReference type="Proteomes" id="UP000887013">
    <property type="component" value="Unassembled WGS sequence"/>
</dbReference>
<comment type="caution">
    <text evidence="1">The sequence shown here is derived from an EMBL/GenBank/DDBJ whole genome shotgun (WGS) entry which is preliminary data.</text>
</comment>
<reference evidence="1" key="1">
    <citation type="submission" date="2020-08" db="EMBL/GenBank/DDBJ databases">
        <title>Multicomponent nature underlies the extraordinary mechanical properties of spider dragline silk.</title>
        <authorList>
            <person name="Kono N."/>
            <person name="Nakamura H."/>
            <person name="Mori M."/>
            <person name="Yoshida Y."/>
            <person name="Ohtoshi R."/>
            <person name="Malay A.D."/>
            <person name="Moran D.A.P."/>
            <person name="Tomita M."/>
            <person name="Numata K."/>
            <person name="Arakawa K."/>
        </authorList>
    </citation>
    <scope>NUCLEOTIDE SEQUENCE</scope>
</reference>